<evidence type="ECO:0000256" key="2">
    <source>
        <dbReference type="ARBA" id="ARBA00022801"/>
    </source>
</evidence>
<proteinExistence type="predicted"/>
<gene>
    <name evidence="4" type="ORF">BTO13_12180</name>
</gene>
<keyword evidence="1" id="KW-0479">Metal-binding</keyword>
<dbReference type="InterPro" id="IPR017850">
    <property type="entry name" value="Alkaline_phosphatase_core_sf"/>
</dbReference>
<dbReference type="GO" id="GO:0008484">
    <property type="term" value="F:sulfuric ester hydrolase activity"/>
    <property type="evidence" value="ECO:0007669"/>
    <property type="project" value="TreeGrafter"/>
</dbReference>
<dbReference type="Pfam" id="PF00884">
    <property type="entry name" value="Sulfatase"/>
    <property type="match status" value="1"/>
</dbReference>
<keyword evidence="2" id="KW-0378">Hydrolase</keyword>
<sequence length="527" mass="60139">MTLLVSTNKNEIPNIKKKPNVLILFSDQHNKKTMGFENHPDVITPNLDKLSKESIVFDRAYATRGICVPSRMSLMTGLYPRTLGLMDNNEETSVTDEATSLASIFQYNGYKTFAFGKRHLKGGGDKGWDIRKEVHAEEGDHGNYLSWITEQGYQSEFSYDWAAEFGRGPKGSKDENVKIPIADLGTRISKLPFGYSMEAYTALETIKMIDQQKNSDQPFFCFSSFYRPHQPYNPIKKFMDMYDVSKWGEGTKLKSAIKIPASFYQPTKDLPPLLQFQRNGGNKVWNMDKAFKNEQLWRDFIGAYYALITEIDYYVGEILIALDKANIKEETIIIYTTDHGDFAGNHGMVEKAAAGHNVYEDILNIPLMIRIPGKTVRGKHTAELVTLTDIMPTLIDILDLKTPKLNNKLEGLSLEKLILKGKSIEREYIVSESWFQSTVITKSKKLGIMQENLVNPKQDYRDFGDMFFDRITDPLEIKNGINDPKNKKDIEILKGYFNDFKNKVSGLGFKEINNKLKNGNTKNENPR</sequence>
<dbReference type="Gene3D" id="3.40.720.10">
    <property type="entry name" value="Alkaline Phosphatase, subunit A"/>
    <property type="match status" value="1"/>
</dbReference>
<comment type="caution">
    <text evidence="4">The sequence shown here is derived from an EMBL/GenBank/DDBJ whole genome shotgun (WGS) entry which is preliminary data.</text>
</comment>
<dbReference type="InterPro" id="IPR000917">
    <property type="entry name" value="Sulfatase_N"/>
</dbReference>
<organism evidence="4 5">
    <name type="scientific">Polaribacter gangjinensis</name>
    <dbReference type="NCBI Taxonomy" id="574710"/>
    <lineage>
        <taxon>Bacteria</taxon>
        <taxon>Pseudomonadati</taxon>
        <taxon>Bacteroidota</taxon>
        <taxon>Flavobacteriia</taxon>
        <taxon>Flavobacteriales</taxon>
        <taxon>Flavobacteriaceae</taxon>
    </lineage>
</organism>
<dbReference type="PANTHER" id="PTHR45953">
    <property type="entry name" value="IDURONATE 2-SULFATASE"/>
    <property type="match status" value="1"/>
</dbReference>
<dbReference type="SUPFAM" id="SSF53649">
    <property type="entry name" value="Alkaline phosphatase-like"/>
    <property type="match status" value="1"/>
</dbReference>
<dbReference type="PANTHER" id="PTHR45953:SF1">
    <property type="entry name" value="IDURONATE 2-SULFATASE"/>
    <property type="match status" value="1"/>
</dbReference>
<reference evidence="4 5" key="1">
    <citation type="submission" date="2016-12" db="EMBL/GenBank/DDBJ databases">
        <title>Trade-off between light-utilization and light-protection in marine flavobacteria.</title>
        <authorList>
            <person name="Kumagai Y."/>
            <person name="Yoshizawa S."/>
            <person name="Kogure K."/>
            <person name="Iwasaki W."/>
        </authorList>
    </citation>
    <scope>NUCLEOTIDE SEQUENCE [LARGE SCALE GENOMIC DNA]</scope>
    <source>
        <strain evidence="4 5">KCTC 22729</strain>
    </source>
</reference>
<dbReference type="GO" id="GO:0046872">
    <property type="term" value="F:metal ion binding"/>
    <property type="evidence" value="ECO:0007669"/>
    <property type="project" value="UniProtKB-KW"/>
</dbReference>
<evidence type="ECO:0000259" key="3">
    <source>
        <dbReference type="Pfam" id="PF00884"/>
    </source>
</evidence>
<name>A0A2S7WEA7_9FLAO</name>
<keyword evidence="5" id="KW-1185">Reference proteome</keyword>
<dbReference type="GO" id="GO:0005737">
    <property type="term" value="C:cytoplasm"/>
    <property type="evidence" value="ECO:0007669"/>
    <property type="project" value="TreeGrafter"/>
</dbReference>
<dbReference type="Proteomes" id="UP000237608">
    <property type="component" value="Unassembled WGS sequence"/>
</dbReference>
<evidence type="ECO:0000313" key="4">
    <source>
        <dbReference type="EMBL" id="PQJ75934.1"/>
    </source>
</evidence>
<accession>A0A2S7WEA7</accession>
<dbReference type="AlphaFoldDB" id="A0A2S7WEA7"/>
<feature type="domain" description="Sulfatase N-terminal" evidence="3">
    <location>
        <begin position="19"/>
        <end position="399"/>
    </location>
</feature>
<evidence type="ECO:0000256" key="1">
    <source>
        <dbReference type="ARBA" id="ARBA00022723"/>
    </source>
</evidence>
<dbReference type="EMBL" id="MSCL01000001">
    <property type="protein sequence ID" value="PQJ75934.1"/>
    <property type="molecule type" value="Genomic_DNA"/>
</dbReference>
<evidence type="ECO:0000313" key="5">
    <source>
        <dbReference type="Proteomes" id="UP000237608"/>
    </source>
</evidence>
<protein>
    <recommendedName>
        <fullName evidence="3">Sulfatase N-terminal domain-containing protein</fullName>
    </recommendedName>
</protein>